<name>A0A1T4M4Z4_9BACT</name>
<dbReference type="Proteomes" id="UP000190449">
    <property type="component" value="Unassembled WGS sequence"/>
</dbReference>
<reference evidence="1 2" key="1">
    <citation type="submission" date="2017-02" db="EMBL/GenBank/DDBJ databases">
        <authorList>
            <person name="Peterson S.W."/>
        </authorList>
    </citation>
    <scope>NUCLEOTIDE SEQUENCE [LARGE SCALE GENOMIC DNA]</scope>
    <source>
        <strain evidence="1 2">ATCC 43854</strain>
    </source>
</reference>
<organism evidence="1 2">
    <name type="scientific">Fibrobacter intestinalis</name>
    <dbReference type="NCBI Taxonomy" id="28122"/>
    <lineage>
        <taxon>Bacteria</taxon>
        <taxon>Pseudomonadati</taxon>
        <taxon>Fibrobacterota</taxon>
        <taxon>Fibrobacteria</taxon>
        <taxon>Fibrobacterales</taxon>
        <taxon>Fibrobacteraceae</taxon>
        <taxon>Fibrobacter</taxon>
    </lineage>
</organism>
<protein>
    <submittedName>
        <fullName evidence="1">Uncharacterized protein</fullName>
    </submittedName>
</protein>
<dbReference type="EMBL" id="FUWU01000015">
    <property type="protein sequence ID" value="SJZ62079.1"/>
    <property type="molecule type" value="Genomic_DNA"/>
</dbReference>
<dbReference type="AlphaFoldDB" id="A0A1T4M4Z4"/>
<gene>
    <name evidence="1" type="ORF">SAMN02745108_01137</name>
</gene>
<dbReference type="STRING" id="28122.SAMN02745108_01137"/>
<proteinExistence type="predicted"/>
<sequence length="71" mass="8124">MNLCVKILASVMLVIPIILIWCCKDCSKEEKDSTNQAQIQSFNYSFTAEYDGKKCEIKISDFQTIPKENSK</sequence>
<evidence type="ECO:0000313" key="2">
    <source>
        <dbReference type="Proteomes" id="UP000190449"/>
    </source>
</evidence>
<accession>A0A1T4M4Z4</accession>
<evidence type="ECO:0000313" key="1">
    <source>
        <dbReference type="EMBL" id="SJZ62079.1"/>
    </source>
</evidence>